<evidence type="ECO:0000256" key="1">
    <source>
        <dbReference type="ARBA" id="ARBA00008335"/>
    </source>
</evidence>
<dbReference type="AlphaFoldDB" id="A0A814E3C6"/>
<dbReference type="SUPFAM" id="SSF47473">
    <property type="entry name" value="EF-hand"/>
    <property type="match status" value="1"/>
</dbReference>
<feature type="domain" description="EF-hand" evidence="5">
    <location>
        <begin position="136"/>
        <end position="171"/>
    </location>
</feature>
<feature type="region of interest" description="Disordered" evidence="3">
    <location>
        <begin position="31"/>
        <end position="56"/>
    </location>
</feature>
<dbReference type="CDD" id="cd00051">
    <property type="entry name" value="EFh"/>
    <property type="match status" value="2"/>
</dbReference>
<dbReference type="SUPFAM" id="SSF103473">
    <property type="entry name" value="MFS general substrate transporter"/>
    <property type="match status" value="1"/>
</dbReference>
<sequence length="726" mass="82843">MNSPRNQASSTLAHSVCSLLKSAEKNVFSLSQTQSKTEIKSNDEFKNETSASPSILSLDKEEKEKRMGNKIIKTKKKRADLTELPDQQIEFLVSTTKFSAQQIREWHQSFIREHPSGKLNRKQFVDVYQQFYPQGKADAFCELAFKVCDHDKNGFVDFQEFVSTISMTMSGNIEDRLNLAFDMYDINEDGLLDKKEMRQIIKLIYKMNGHKCMKQDSPSGQIVRTIMDRFDTDDDRKLTRDEFVQECLNNSDLRKLTMDADYVLPCRKFAFSIGHFLNDLCASVWFSYSLVFYHRIAKFSNSSAGYLILIGQVADAISTTFVGLASDRTKHGLCGKRKSWHLLGVICVLCSFPFCFRLPNETLLSSSFLYYTIFILIFQFGWACSQIGHLSMLNELTPKEDERVALNAYRHAWSIAANIFVYTVTWLLIDNTQVRENNQMNANVFRILTNIIIITGFCTSLIFYFGSKELLTVTKNYQFLPIVSRSWREFFMDSQFYLIALIWMLTRVISNLSQVYLPLYIMDTTDASQVDRTLIATGPLCVYVTGFITSFPMRTVNQYLGRKVTMVVGLGAILFSSCLFWYIFFLNEKFGISMQLIILLGSFLLGIGITTAQITSSAFTSDLIGQNTETSAFVYGTMSFLDKLANGLAIAFIQQYNPCSVCPNCCPLFYRRILSFLPGILTIVTLFVLTSIGRGHTRGEKMQYSIISLCNRLVQRSLKVILTKIV</sequence>
<protein>
    <recommendedName>
        <fullName evidence="5">EF-hand domain-containing protein</fullName>
    </recommendedName>
</protein>
<keyword evidence="4" id="KW-0812">Transmembrane</keyword>
<dbReference type="Proteomes" id="UP000663828">
    <property type="component" value="Unassembled WGS sequence"/>
</dbReference>
<dbReference type="PRINTS" id="PR00450">
    <property type="entry name" value="RECOVERIN"/>
</dbReference>
<feature type="transmembrane region" description="Helical" evidence="4">
    <location>
        <begin position="496"/>
        <end position="521"/>
    </location>
</feature>
<evidence type="ECO:0000256" key="3">
    <source>
        <dbReference type="SAM" id="MobiDB-lite"/>
    </source>
</evidence>
<feature type="transmembrane region" description="Helical" evidence="4">
    <location>
        <begin position="408"/>
        <end position="429"/>
    </location>
</feature>
<dbReference type="InterPro" id="IPR039672">
    <property type="entry name" value="MFS_2"/>
</dbReference>
<dbReference type="GO" id="GO:0005509">
    <property type="term" value="F:calcium ion binding"/>
    <property type="evidence" value="ECO:0007669"/>
    <property type="project" value="InterPro"/>
</dbReference>
<feature type="transmembrane region" description="Helical" evidence="4">
    <location>
        <begin position="305"/>
        <end position="326"/>
    </location>
</feature>
<dbReference type="GO" id="GO:0005886">
    <property type="term" value="C:plasma membrane"/>
    <property type="evidence" value="ECO:0007669"/>
    <property type="project" value="TreeGrafter"/>
</dbReference>
<feature type="transmembrane region" description="Helical" evidence="4">
    <location>
        <begin position="673"/>
        <end position="692"/>
    </location>
</feature>
<dbReference type="CDD" id="cd17491">
    <property type="entry name" value="MFS_MFSD12"/>
    <property type="match status" value="1"/>
</dbReference>
<feature type="transmembrane region" description="Helical" evidence="4">
    <location>
        <begin position="564"/>
        <end position="584"/>
    </location>
</feature>
<dbReference type="Pfam" id="PF13499">
    <property type="entry name" value="EF-hand_7"/>
    <property type="match status" value="1"/>
</dbReference>
<dbReference type="Pfam" id="PF13347">
    <property type="entry name" value="MFS_2"/>
    <property type="match status" value="1"/>
</dbReference>
<dbReference type="GO" id="GO:0008643">
    <property type="term" value="P:carbohydrate transport"/>
    <property type="evidence" value="ECO:0007669"/>
    <property type="project" value="InterPro"/>
</dbReference>
<dbReference type="PROSITE" id="PS00018">
    <property type="entry name" value="EF_HAND_1"/>
    <property type="match status" value="3"/>
</dbReference>
<dbReference type="InterPro" id="IPR002048">
    <property type="entry name" value="EF_hand_dom"/>
</dbReference>
<dbReference type="GO" id="GO:0015293">
    <property type="term" value="F:symporter activity"/>
    <property type="evidence" value="ECO:0007669"/>
    <property type="project" value="InterPro"/>
</dbReference>
<evidence type="ECO:0000313" key="6">
    <source>
        <dbReference type="EMBL" id="CAF0960795.1"/>
    </source>
</evidence>
<dbReference type="PANTHER" id="PTHR11328">
    <property type="entry name" value="MAJOR FACILITATOR SUPERFAMILY DOMAIN-CONTAINING PROTEIN"/>
    <property type="match status" value="1"/>
</dbReference>
<dbReference type="InterPro" id="IPR018247">
    <property type="entry name" value="EF_Hand_1_Ca_BS"/>
</dbReference>
<keyword evidence="4" id="KW-1133">Transmembrane helix</keyword>
<proteinExistence type="inferred from homology"/>
<gene>
    <name evidence="6" type="ORF">XAT740_LOCUS11168</name>
</gene>
<accession>A0A814E3C6</accession>
<organism evidence="6 7">
    <name type="scientific">Adineta ricciae</name>
    <name type="common">Rotifer</name>
    <dbReference type="NCBI Taxonomy" id="249248"/>
    <lineage>
        <taxon>Eukaryota</taxon>
        <taxon>Metazoa</taxon>
        <taxon>Spiralia</taxon>
        <taxon>Gnathifera</taxon>
        <taxon>Rotifera</taxon>
        <taxon>Eurotatoria</taxon>
        <taxon>Bdelloidea</taxon>
        <taxon>Adinetida</taxon>
        <taxon>Adinetidae</taxon>
        <taxon>Adineta</taxon>
    </lineage>
</organism>
<evidence type="ECO:0000259" key="5">
    <source>
        <dbReference type="PROSITE" id="PS50222"/>
    </source>
</evidence>
<dbReference type="InterPro" id="IPR011992">
    <property type="entry name" value="EF-hand-dom_pair"/>
</dbReference>
<feature type="transmembrane region" description="Helical" evidence="4">
    <location>
        <begin position="338"/>
        <end position="356"/>
    </location>
</feature>
<keyword evidence="2" id="KW-0106">Calcium</keyword>
<feature type="domain" description="EF-hand" evidence="5">
    <location>
        <begin position="218"/>
        <end position="253"/>
    </location>
</feature>
<feature type="compositionally biased region" description="Basic and acidic residues" evidence="3">
    <location>
        <begin position="37"/>
        <end position="47"/>
    </location>
</feature>
<dbReference type="EMBL" id="CAJNOR010000607">
    <property type="protein sequence ID" value="CAF0960795.1"/>
    <property type="molecule type" value="Genomic_DNA"/>
</dbReference>
<comment type="caution">
    <text evidence="6">The sequence shown here is derived from an EMBL/GenBank/DDBJ whole genome shotgun (WGS) entry which is preliminary data.</text>
</comment>
<evidence type="ECO:0000256" key="2">
    <source>
        <dbReference type="ARBA" id="ARBA00022837"/>
    </source>
</evidence>
<feature type="domain" description="EF-hand" evidence="5">
    <location>
        <begin position="172"/>
        <end position="207"/>
    </location>
</feature>
<dbReference type="InterPro" id="IPR036259">
    <property type="entry name" value="MFS_trans_sf"/>
</dbReference>
<comment type="similarity">
    <text evidence="1">Belongs to the major facilitator superfamily.</text>
</comment>
<name>A0A814E3C6_ADIRI</name>
<feature type="transmembrane region" description="Helical" evidence="4">
    <location>
        <begin position="596"/>
        <end position="614"/>
    </location>
</feature>
<reference evidence="6" key="1">
    <citation type="submission" date="2021-02" db="EMBL/GenBank/DDBJ databases">
        <authorList>
            <person name="Nowell W R."/>
        </authorList>
    </citation>
    <scope>NUCLEOTIDE SEQUENCE</scope>
</reference>
<keyword evidence="4" id="KW-0472">Membrane</keyword>
<evidence type="ECO:0000313" key="7">
    <source>
        <dbReference type="Proteomes" id="UP000663828"/>
    </source>
</evidence>
<dbReference type="PROSITE" id="PS50222">
    <property type="entry name" value="EF_HAND_2"/>
    <property type="match status" value="3"/>
</dbReference>
<feature type="transmembrane region" description="Helical" evidence="4">
    <location>
        <begin position="441"/>
        <end position="465"/>
    </location>
</feature>
<evidence type="ECO:0000256" key="4">
    <source>
        <dbReference type="SAM" id="Phobius"/>
    </source>
</evidence>
<keyword evidence="7" id="KW-1185">Reference proteome</keyword>
<dbReference type="PANTHER" id="PTHR11328:SF28">
    <property type="entry name" value="MAJOR FACILITATOR SUPERFAMILY DOMAIN-CONTAINING PROTEIN 12"/>
    <property type="match status" value="1"/>
</dbReference>
<dbReference type="Gene3D" id="1.20.1250.20">
    <property type="entry name" value="MFS general substrate transporter like domains"/>
    <property type="match status" value="2"/>
</dbReference>
<dbReference type="SMART" id="SM00054">
    <property type="entry name" value="EFh"/>
    <property type="match status" value="3"/>
</dbReference>
<dbReference type="Gene3D" id="1.10.238.10">
    <property type="entry name" value="EF-hand"/>
    <property type="match status" value="1"/>
</dbReference>
<feature type="transmembrane region" description="Helical" evidence="4">
    <location>
        <begin position="533"/>
        <end position="552"/>
    </location>
</feature>
<feature type="transmembrane region" description="Helical" evidence="4">
    <location>
        <begin position="368"/>
        <end position="388"/>
    </location>
</feature>